<keyword evidence="3" id="KW-1185">Reference proteome</keyword>
<name>A0AAQ3SLW3_PASNO</name>
<evidence type="ECO:0000313" key="3">
    <source>
        <dbReference type="Proteomes" id="UP001341281"/>
    </source>
</evidence>
<gene>
    <name evidence="2" type="ORF">U9M48_006612</name>
</gene>
<feature type="compositionally biased region" description="Basic and acidic residues" evidence="1">
    <location>
        <begin position="9"/>
        <end position="20"/>
    </location>
</feature>
<dbReference type="EMBL" id="CP144746">
    <property type="protein sequence ID" value="WVZ56025.1"/>
    <property type="molecule type" value="Genomic_DNA"/>
</dbReference>
<evidence type="ECO:0000256" key="1">
    <source>
        <dbReference type="SAM" id="MobiDB-lite"/>
    </source>
</evidence>
<dbReference type="PANTHER" id="PTHR48436:SF1">
    <property type="entry name" value="2, PUTATIVE-RELATED"/>
    <property type="match status" value="1"/>
</dbReference>
<reference evidence="2 3" key="1">
    <citation type="submission" date="2024-02" db="EMBL/GenBank/DDBJ databases">
        <title>High-quality chromosome-scale genome assembly of Pensacola bahiagrass (Paspalum notatum Flugge var. saurae).</title>
        <authorList>
            <person name="Vega J.M."/>
            <person name="Podio M."/>
            <person name="Orjuela J."/>
            <person name="Siena L.A."/>
            <person name="Pessino S.C."/>
            <person name="Combes M.C."/>
            <person name="Mariac C."/>
            <person name="Albertini E."/>
            <person name="Pupilli F."/>
            <person name="Ortiz J.P.A."/>
            <person name="Leblanc O."/>
        </authorList>
    </citation>
    <scope>NUCLEOTIDE SEQUENCE [LARGE SCALE GENOMIC DNA]</scope>
    <source>
        <strain evidence="2">R1</strain>
        <tissue evidence="2">Leaf</tissue>
    </source>
</reference>
<protein>
    <recommendedName>
        <fullName evidence="4">Late embryogenesis abundant protein LEA-2 subgroup domain-containing protein</fullName>
    </recommendedName>
</protein>
<proteinExistence type="predicted"/>
<sequence length="358" mass="38577">MAPAASGAADDHDHEHELPLFHHPSPCAHYYVQSPSAASHTLSQPASESMALILSPFPNLHHDADARHSRDSRDHDHEEASRLTLSRYSSSRGSNSSFPAGDKMKPGRRRQVLRVLSGRSSGGGGDGHDDDEDGADGAEAQRSGAWRYVKLDPDAPCCCIAFQVAWRVAASAALALLVFVLATRPRHPRVSFSVGKVQRFALGEGLDGSGVETSFLNCNSSVDMVVDNYSKVFSLHVGPPHLEMSFGRFVFAVSQGDGGGSEHEHDVGPRGTSTVRLFVAAREKPMYAAGRGMQDLLESSRGLPLTITVRARSRYRVVGSLVRLTYRHDSQCVVLLRRTPNRSNGITAAGRPTCSAAS</sequence>
<dbReference type="Proteomes" id="UP001341281">
    <property type="component" value="Chromosome 02"/>
</dbReference>
<evidence type="ECO:0000313" key="2">
    <source>
        <dbReference type="EMBL" id="WVZ56025.1"/>
    </source>
</evidence>
<accession>A0AAQ3SLW3</accession>
<feature type="compositionally biased region" description="Basic and acidic residues" evidence="1">
    <location>
        <begin position="63"/>
        <end position="81"/>
    </location>
</feature>
<feature type="region of interest" description="Disordered" evidence="1">
    <location>
        <begin position="1"/>
        <end position="21"/>
    </location>
</feature>
<dbReference type="InterPro" id="IPR055276">
    <property type="entry name" value="NHL41-like"/>
</dbReference>
<evidence type="ECO:0008006" key="4">
    <source>
        <dbReference type="Google" id="ProtNLM"/>
    </source>
</evidence>
<dbReference type="AlphaFoldDB" id="A0AAQ3SLW3"/>
<feature type="region of interest" description="Disordered" evidence="1">
    <location>
        <begin position="63"/>
        <end position="139"/>
    </location>
</feature>
<dbReference type="PANTHER" id="PTHR48436">
    <property type="entry name" value="2, PUTATIVE-RELATED"/>
    <property type="match status" value="1"/>
</dbReference>
<feature type="compositionally biased region" description="Low complexity" evidence="1">
    <location>
        <begin position="82"/>
        <end position="97"/>
    </location>
</feature>
<organism evidence="2 3">
    <name type="scientific">Paspalum notatum var. saurae</name>
    <dbReference type="NCBI Taxonomy" id="547442"/>
    <lineage>
        <taxon>Eukaryota</taxon>
        <taxon>Viridiplantae</taxon>
        <taxon>Streptophyta</taxon>
        <taxon>Embryophyta</taxon>
        <taxon>Tracheophyta</taxon>
        <taxon>Spermatophyta</taxon>
        <taxon>Magnoliopsida</taxon>
        <taxon>Liliopsida</taxon>
        <taxon>Poales</taxon>
        <taxon>Poaceae</taxon>
        <taxon>PACMAD clade</taxon>
        <taxon>Panicoideae</taxon>
        <taxon>Andropogonodae</taxon>
        <taxon>Paspaleae</taxon>
        <taxon>Paspalinae</taxon>
        <taxon>Paspalum</taxon>
    </lineage>
</organism>